<organism evidence="8 9">
    <name type="scientific">Luoshenia tenuis</name>
    <dbReference type="NCBI Taxonomy" id="2763654"/>
    <lineage>
        <taxon>Bacteria</taxon>
        <taxon>Bacillati</taxon>
        <taxon>Bacillota</taxon>
        <taxon>Clostridia</taxon>
        <taxon>Christensenellales</taxon>
        <taxon>Christensenellaceae</taxon>
        <taxon>Luoshenia</taxon>
    </lineage>
</organism>
<evidence type="ECO:0000256" key="3">
    <source>
        <dbReference type="ARBA" id="ARBA00022989"/>
    </source>
</evidence>
<keyword evidence="9" id="KW-1185">Reference proteome</keyword>
<dbReference type="Pfam" id="PF24961">
    <property type="entry name" value="NfeD_membrane"/>
    <property type="match status" value="1"/>
</dbReference>
<evidence type="ECO:0000259" key="7">
    <source>
        <dbReference type="Pfam" id="PF24961"/>
    </source>
</evidence>
<keyword evidence="3 5" id="KW-1133">Transmembrane helix</keyword>
<gene>
    <name evidence="8" type="ORF">H8699_04095</name>
</gene>
<feature type="domain" description="NfeD-like C-terminal" evidence="6">
    <location>
        <begin position="110"/>
        <end position="162"/>
    </location>
</feature>
<dbReference type="PANTHER" id="PTHR33507">
    <property type="entry name" value="INNER MEMBRANE PROTEIN YBBJ"/>
    <property type="match status" value="1"/>
</dbReference>
<comment type="caution">
    <text evidence="8">The sequence shown here is derived from an EMBL/GenBank/DDBJ whole genome shotgun (WGS) entry which is preliminary data.</text>
</comment>
<dbReference type="InterPro" id="IPR002810">
    <property type="entry name" value="NfeD-like_C"/>
</dbReference>
<accession>A0A926HLZ8</accession>
<dbReference type="Gene3D" id="2.40.50.140">
    <property type="entry name" value="Nucleic acid-binding proteins"/>
    <property type="match status" value="1"/>
</dbReference>
<feature type="transmembrane region" description="Helical" evidence="5">
    <location>
        <begin position="32"/>
        <end position="51"/>
    </location>
</feature>
<dbReference type="InterPro" id="IPR056739">
    <property type="entry name" value="NfeD_membrane"/>
</dbReference>
<name>A0A926HLZ8_9FIRM</name>
<feature type="transmembrane region" description="Helical" evidence="5">
    <location>
        <begin position="6"/>
        <end position="25"/>
    </location>
</feature>
<evidence type="ECO:0000256" key="2">
    <source>
        <dbReference type="ARBA" id="ARBA00022692"/>
    </source>
</evidence>
<dbReference type="EMBL" id="JACRSO010000001">
    <property type="protein sequence ID" value="MBC8528618.1"/>
    <property type="molecule type" value="Genomic_DNA"/>
</dbReference>
<protein>
    <recommendedName>
        <fullName evidence="10">NfeD-like C-terminal domain-containing protein</fullName>
    </recommendedName>
</protein>
<dbReference type="GO" id="GO:0005886">
    <property type="term" value="C:plasma membrane"/>
    <property type="evidence" value="ECO:0007669"/>
    <property type="project" value="TreeGrafter"/>
</dbReference>
<evidence type="ECO:0008006" key="10">
    <source>
        <dbReference type="Google" id="ProtNLM"/>
    </source>
</evidence>
<evidence type="ECO:0000313" key="8">
    <source>
        <dbReference type="EMBL" id="MBC8528618.1"/>
    </source>
</evidence>
<dbReference type="Proteomes" id="UP000654279">
    <property type="component" value="Unassembled WGS sequence"/>
</dbReference>
<feature type="domain" description="NfeD integral membrane" evidence="7">
    <location>
        <begin position="8"/>
        <end position="74"/>
    </location>
</feature>
<dbReference type="PANTHER" id="PTHR33507:SF3">
    <property type="entry name" value="INNER MEMBRANE PROTEIN YBBJ"/>
    <property type="match status" value="1"/>
</dbReference>
<evidence type="ECO:0000256" key="5">
    <source>
        <dbReference type="SAM" id="Phobius"/>
    </source>
</evidence>
<keyword evidence="2 5" id="KW-0812">Transmembrane</keyword>
<dbReference type="AlphaFoldDB" id="A0A926HLZ8"/>
<evidence type="ECO:0000313" key="9">
    <source>
        <dbReference type="Proteomes" id="UP000654279"/>
    </source>
</evidence>
<sequence length="169" mass="18062">MLEALTAIVWLPIAMIVFGVILVIVEMFIPGFGVPGTLGIILLIAGIGLQAKSLMEAILLVIIVLAVLGVALAFALHSATKGIISRTPLILKARLNREQGFRSTEDMEVFLGKVGRTLTTLRPTGSADFDGVKLDVVSDGEYIEPGCPVEITKVEGRRILVRALAKEQA</sequence>
<feature type="transmembrane region" description="Helical" evidence="5">
    <location>
        <begin position="57"/>
        <end position="76"/>
    </location>
</feature>
<dbReference type="Pfam" id="PF01957">
    <property type="entry name" value="NfeD"/>
    <property type="match status" value="1"/>
</dbReference>
<evidence type="ECO:0000256" key="4">
    <source>
        <dbReference type="ARBA" id="ARBA00023136"/>
    </source>
</evidence>
<reference evidence="8" key="1">
    <citation type="submission" date="2020-08" db="EMBL/GenBank/DDBJ databases">
        <title>Genome public.</title>
        <authorList>
            <person name="Liu C."/>
            <person name="Sun Q."/>
        </authorList>
    </citation>
    <scope>NUCLEOTIDE SEQUENCE</scope>
    <source>
        <strain evidence="8">NSJ-44</strain>
    </source>
</reference>
<comment type="subcellular location">
    <subcellularLocation>
        <location evidence="1">Membrane</location>
        <topology evidence="1">Multi-pass membrane protein</topology>
    </subcellularLocation>
</comment>
<keyword evidence="4 5" id="KW-0472">Membrane</keyword>
<evidence type="ECO:0000256" key="1">
    <source>
        <dbReference type="ARBA" id="ARBA00004141"/>
    </source>
</evidence>
<dbReference type="InterPro" id="IPR012340">
    <property type="entry name" value="NA-bd_OB-fold"/>
</dbReference>
<dbReference type="RefSeq" id="WP_138295169.1">
    <property type="nucleotide sequence ID" value="NZ_JACRSO010000001.1"/>
</dbReference>
<proteinExistence type="predicted"/>
<evidence type="ECO:0000259" key="6">
    <source>
        <dbReference type="Pfam" id="PF01957"/>
    </source>
</evidence>
<dbReference type="InterPro" id="IPR052165">
    <property type="entry name" value="Membrane_assoc_protease"/>
</dbReference>